<evidence type="ECO:0000313" key="1">
    <source>
        <dbReference type="EMBL" id="RGT56437.1"/>
    </source>
</evidence>
<dbReference type="Proteomes" id="UP000284731">
    <property type="component" value="Unassembled WGS sequence"/>
</dbReference>
<gene>
    <name evidence="1" type="ORF">DWX20_06445</name>
</gene>
<protein>
    <recommendedName>
        <fullName evidence="3">Flp pilus assembly protein CpaB</fullName>
    </recommendedName>
</protein>
<proteinExistence type="predicted"/>
<dbReference type="EMBL" id="QRWX01000002">
    <property type="protein sequence ID" value="RGT56437.1"/>
    <property type="molecule type" value="Genomic_DNA"/>
</dbReference>
<dbReference type="AlphaFoldDB" id="A0A412PFS0"/>
<evidence type="ECO:0008006" key="3">
    <source>
        <dbReference type="Google" id="ProtNLM"/>
    </source>
</evidence>
<reference evidence="1 2" key="1">
    <citation type="submission" date="2018-08" db="EMBL/GenBank/DDBJ databases">
        <title>A genome reference for cultivated species of the human gut microbiota.</title>
        <authorList>
            <person name="Zou Y."/>
            <person name="Xue W."/>
            <person name="Luo G."/>
        </authorList>
    </citation>
    <scope>NUCLEOTIDE SEQUENCE [LARGE SCALE GENOMIC DNA]</scope>
    <source>
        <strain evidence="1 2">AF18-46</strain>
    </source>
</reference>
<comment type="caution">
    <text evidence="1">The sequence shown here is derived from an EMBL/GenBank/DDBJ whole genome shotgun (WGS) entry which is preliminary data.</text>
</comment>
<name>A0A412PFS0_9FIRM</name>
<organism evidence="1 2">
    <name type="scientific">Solobacterium moorei</name>
    <dbReference type="NCBI Taxonomy" id="102148"/>
    <lineage>
        <taxon>Bacteria</taxon>
        <taxon>Bacillati</taxon>
        <taxon>Bacillota</taxon>
        <taxon>Erysipelotrichia</taxon>
        <taxon>Erysipelotrichales</taxon>
        <taxon>Erysipelotrichaceae</taxon>
        <taxon>Solobacterium</taxon>
    </lineage>
</organism>
<sequence length="237" mass="27058">MKKIKRTGIYALILCLWAVGNILAFRYYLAKMINLKTTYIAKHDIPPRTQIQTEDLTTIQVPEKYMQAYTWNEKSDIVGKYTTVQGMIPKGSMFYKDMLYNEKEVRDLAITKLQEGMTIFTLETNVSALGSIEEGMYVDIYVSISQKKDVPITGILIRHAEVISIKDHKGLSLKDEQSSKVPYFIELGINQSDIDYLSLASSLGEVRLFPSKNSYKPDKSTLELDSKVTEYLKSLQQ</sequence>
<accession>A0A412PFS0</accession>
<dbReference type="CDD" id="cd11614">
    <property type="entry name" value="SAF_CpaB_FlgA_like"/>
    <property type="match status" value="1"/>
</dbReference>
<evidence type="ECO:0000313" key="2">
    <source>
        <dbReference type="Proteomes" id="UP000284731"/>
    </source>
</evidence>
<dbReference type="RefSeq" id="WP_118764895.1">
    <property type="nucleotide sequence ID" value="NZ_CABJCF010000002.1"/>
</dbReference>